<protein>
    <submittedName>
        <fullName evidence="1">Uncharacterized protein</fullName>
    </submittedName>
</protein>
<dbReference type="Proteomes" id="UP000320762">
    <property type="component" value="Unassembled WGS sequence"/>
</dbReference>
<comment type="caution">
    <text evidence="1">The sequence shown here is derived from an EMBL/GenBank/DDBJ whole genome shotgun (WGS) entry which is preliminary data.</text>
</comment>
<organism evidence="1 2">
    <name type="scientific">Schizophyllum amplum</name>
    <dbReference type="NCBI Taxonomy" id="97359"/>
    <lineage>
        <taxon>Eukaryota</taxon>
        <taxon>Fungi</taxon>
        <taxon>Dikarya</taxon>
        <taxon>Basidiomycota</taxon>
        <taxon>Agaricomycotina</taxon>
        <taxon>Agaricomycetes</taxon>
        <taxon>Agaricomycetidae</taxon>
        <taxon>Agaricales</taxon>
        <taxon>Schizophyllaceae</taxon>
        <taxon>Schizophyllum</taxon>
    </lineage>
</organism>
<reference evidence="1 2" key="1">
    <citation type="journal article" date="2019" name="New Phytol.">
        <title>Comparative genomics reveals unique wood-decay strategies and fruiting body development in the Schizophyllaceae.</title>
        <authorList>
            <person name="Almasi E."/>
            <person name="Sahu N."/>
            <person name="Krizsan K."/>
            <person name="Balint B."/>
            <person name="Kovacs G.M."/>
            <person name="Kiss B."/>
            <person name="Cseklye J."/>
            <person name="Drula E."/>
            <person name="Henrissat B."/>
            <person name="Nagy I."/>
            <person name="Chovatia M."/>
            <person name="Adam C."/>
            <person name="LaButti K."/>
            <person name="Lipzen A."/>
            <person name="Riley R."/>
            <person name="Grigoriev I.V."/>
            <person name="Nagy L.G."/>
        </authorList>
    </citation>
    <scope>NUCLEOTIDE SEQUENCE [LARGE SCALE GENOMIC DNA]</scope>
    <source>
        <strain evidence="1 2">NL-1724</strain>
    </source>
</reference>
<sequence length="195" mass="21273">MTTEKAGDAGPGLATNDDEAQVVCPPDAEKWFVTNFDSVNCPALGKEYIRLLRTWCSLELANGFAIGKGNKAKTGAPKPALLITWIHAGRAARVKKMPTVVDANAFATELWAWWAALQPAWRNVDPTGLREPDREVSDGDWGAALEVRGQNGILSVVACLCWWGNVLGSRTTPNARSWLRLLDDVTWVCEQLLAA</sequence>
<dbReference type="AlphaFoldDB" id="A0A550BUV5"/>
<dbReference type="STRING" id="97359.A0A550BUV5"/>
<name>A0A550BUV5_9AGAR</name>
<keyword evidence="2" id="KW-1185">Reference proteome</keyword>
<gene>
    <name evidence="1" type="ORF">BD626DRAFT_414151</name>
</gene>
<proteinExistence type="predicted"/>
<accession>A0A550BUV5</accession>
<dbReference type="OrthoDB" id="3066350at2759"/>
<evidence type="ECO:0000313" key="2">
    <source>
        <dbReference type="Proteomes" id="UP000320762"/>
    </source>
</evidence>
<evidence type="ECO:0000313" key="1">
    <source>
        <dbReference type="EMBL" id="TRM56331.1"/>
    </source>
</evidence>
<dbReference type="EMBL" id="VDMD01000072">
    <property type="protein sequence ID" value="TRM56331.1"/>
    <property type="molecule type" value="Genomic_DNA"/>
</dbReference>